<dbReference type="EMBL" id="KQ251750">
    <property type="protein sequence ID" value="KNC70228.1"/>
    <property type="molecule type" value="Genomic_DNA"/>
</dbReference>
<evidence type="ECO:0000313" key="3">
    <source>
        <dbReference type="Proteomes" id="UP000054560"/>
    </source>
</evidence>
<feature type="non-terminal residue" evidence="2">
    <location>
        <position position="1"/>
    </location>
</feature>
<proteinExistence type="predicted"/>
<keyword evidence="3" id="KW-1185">Reference proteome</keyword>
<dbReference type="AlphaFoldDB" id="A0A0L0F226"/>
<feature type="region of interest" description="Disordered" evidence="1">
    <location>
        <begin position="1"/>
        <end position="33"/>
    </location>
</feature>
<dbReference type="RefSeq" id="XP_014144130.1">
    <property type="nucleotide sequence ID" value="XM_014288655.1"/>
</dbReference>
<name>A0A0L0F226_9EUKA</name>
<sequence>VLREHPDSNPDMKSESKSNFNPDLGTKSGLGTNTMSKKISMDDAIDLIVEGFAPIADVPVTRVGIWQYTLVPLDELERTTADSD</sequence>
<gene>
    <name evidence="2" type="ORF">SARC_17248</name>
</gene>
<feature type="non-terminal residue" evidence="2">
    <location>
        <position position="84"/>
    </location>
</feature>
<evidence type="ECO:0000313" key="2">
    <source>
        <dbReference type="EMBL" id="KNC70228.1"/>
    </source>
</evidence>
<accession>A0A0L0F226</accession>
<evidence type="ECO:0000256" key="1">
    <source>
        <dbReference type="SAM" id="MobiDB-lite"/>
    </source>
</evidence>
<feature type="compositionally biased region" description="Basic and acidic residues" evidence="1">
    <location>
        <begin position="1"/>
        <end position="16"/>
    </location>
</feature>
<dbReference type="Proteomes" id="UP000054560">
    <property type="component" value="Unassembled WGS sequence"/>
</dbReference>
<protein>
    <submittedName>
        <fullName evidence="2">Uncharacterized protein</fullName>
    </submittedName>
</protein>
<dbReference type="GeneID" id="25917752"/>
<reference evidence="2 3" key="1">
    <citation type="submission" date="2011-02" db="EMBL/GenBank/DDBJ databases">
        <title>The Genome Sequence of Sphaeroforma arctica JP610.</title>
        <authorList>
            <consortium name="The Broad Institute Genome Sequencing Platform"/>
            <person name="Russ C."/>
            <person name="Cuomo C."/>
            <person name="Young S.K."/>
            <person name="Zeng Q."/>
            <person name="Gargeya S."/>
            <person name="Alvarado L."/>
            <person name="Berlin A."/>
            <person name="Chapman S.B."/>
            <person name="Chen Z."/>
            <person name="Freedman E."/>
            <person name="Gellesch M."/>
            <person name="Goldberg J."/>
            <person name="Griggs A."/>
            <person name="Gujja S."/>
            <person name="Heilman E."/>
            <person name="Heiman D."/>
            <person name="Howarth C."/>
            <person name="Mehta T."/>
            <person name="Neiman D."/>
            <person name="Pearson M."/>
            <person name="Roberts A."/>
            <person name="Saif S."/>
            <person name="Shea T."/>
            <person name="Shenoy N."/>
            <person name="Sisk P."/>
            <person name="Stolte C."/>
            <person name="Sykes S."/>
            <person name="White J."/>
            <person name="Yandava C."/>
            <person name="Burger G."/>
            <person name="Gray M.W."/>
            <person name="Holland P.W.H."/>
            <person name="King N."/>
            <person name="Lang F.B.F."/>
            <person name="Roger A.J."/>
            <person name="Ruiz-Trillo I."/>
            <person name="Haas B."/>
            <person name="Nusbaum C."/>
            <person name="Birren B."/>
        </authorList>
    </citation>
    <scope>NUCLEOTIDE SEQUENCE [LARGE SCALE GENOMIC DNA]</scope>
    <source>
        <strain evidence="2 3">JP610</strain>
    </source>
</reference>
<organism evidence="2 3">
    <name type="scientific">Sphaeroforma arctica JP610</name>
    <dbReference type="NCBI Taxonomy" id="667725"/>
    <lineage>
        <taxon>Eukaryota</taxon>
        <taxon>Ichthyosporea</taxon>
        <taxon>Ichthyophonida</taxon>
        <taxon>Sphaeroforma</taxon>
    </lineage>
</organism>